<keyword evidence="3" id="KW-1185">Reference proteome</keyword>
<dbReference type="GO" id="GO:0006633">
    <property type="term" value="P:fatty acid biosynthetic process"/>
    <property type="evidence" value="ECO:0007669"/>
    <property type="project" value="InterPro"/>
</dbReference>
<feature type="domain" description="Beta-ketoacyl-[acyl-carrier-protein] synthase III N-terminal" evidence="1">
    <location>
        <begin position="120"/>
        <end position="190"/>
    </location>
</feature>
<dbReference type="PANTHER" id="PTHR34069:SF2">
    <property type="entry name" value="BETA-KETOACYL-[ACYL-CARRIER-PROTEIN] SYNTHASE III"/>
    <property type="match status" value="1"/>
</dbReference>
<name>A0A344LHF4_9PSEU</name>
<dbReference type="Proteomes" id="UP000250434">
    <property type="component" value="Chromosome"/>
</dbReference>
<dbReference type="RefSeq" id="WP_113696535.1">
    <property type="nucleotide sequence ID" value="NZ_CP015163.1"/>
</dbReference>
<dbReference type="GO" id="GO:0004315">
    <property type="term" value="F:3-oxoacyl-[acyl-carrier-protein] synthase activity"/>
    <property type="evidence" value="ECO:0007669"/>
    <property type="project" value="InterPro"/>
</dbReference>
<accession>A0A344LHF4</accession>
<dbReference type="Pfam" id="PF08545">
    <property type="entry name" value="ACP_syn_III"/>
    <property type="match status" value="1"/>
</dbReference>
<sequence>MGARQTYVLAAGTAFPGPLVDNAALAARFGTTGAWRQWVDTFIGTRTRHLAIDPETGKPHATLADLGEEAGRQALTGAGLAPGDIDLVVMGSATPDQLMPATVNLIADRLGIDQVPTYQLQSGCTGAVQALDLARQLLSTGRHRNALVLGGDVCVKHLDFDTDFAALPPAQQVNFILFGDGAGAAVLSSEPGPEAVELRHVFVRLVGLGRPPGQVVEWFGVADRDDDRAPVLEDYKAIEESVPALAAEALDEVLGELDWSAADLDYLLPPQLSGKMTARIVEHLGVPDAHEVTCVADTGNIGNAMPFVQLAKVLPWLSPGDRVAGIAVESSKWIKSGFAVEKS</sequence>
<evidence type="ECO:0000313" key="2">
    <source>
        <dbReference type="EMBL" id="AXB47478.1"/>
    </source>
</evidence>
<evidence type="ECO:0000313" key="3">
    <source>
        <dbReference type="Proteomes" id="UP000250434"/>
    </source>
</evidence>
<protein>
    <submittedName>
        <fullName evidence="2">3-oxoacyl-ACP synthase</fullName>
    </submittedName>
</protein>
<dbReference type="Gene3D" id="3.40.47.10">
    <property type="match status" value="2"/>
</dbReference>
<dbReference type="SUPFAM" id="SSF53901">
    <property type="entry name" value="Thiolase-like"/>
    <property type="match status" value="2"/>
</dbReference>
<organism evidence="2 3">
    <name type="scientific">Amycolatopsis albispora</name>
    <dbReference type="NCBI Taxonomy" id="1804986"/>
    <lineage>
        <taxon>Bacteria</taxon>
        <taxon>Bacillati</taxon>
        <taxon>Actinomycetota</taxon>
        <taxon>Actinomycetes</taxon>
        <taxon>Pseudonocardiales</taxon>
        <taxon>Pseudonocardiaceae</taxon>
        <taxon>Amycolatopsis</taxon>
    </lineage>
</organism>
<dbReference type="AlphaFoldDB" id="A0A344LHF4"/>
<dbReference type="GO" id="GO:0044550">
    <property type="term" value="P:secondary metabolite biosynthetic process"/>
    <property type="evidence" value="ECO:0007669"/>
    <property type="project" value="TreeGrafter"/>
</dbReference>
<dbReference type="InterPro" id="IPR013751">
    <property type="entry name" value="ACP_syn_III_N"/>
</dbReference>
<dbReference type="PANTHER" id="PTHR34069">
    <property type="entry name" value="3-OXOACYL-[ACYL-CARRIER-PROTEIN] SYNTHASE 3"/>
    <property type="match status" value="1"/>
</dbReference>
<dbReference type="EMBL" id="CP015163">
    <property type="protein sequence ID" value="AXB47478.1"/>
    <property type="molecule type" value="Genomic_DNA"/>
</dbReference>
<gene>
    <name evidence="2" type="ORF">A4R43_37650</name>
</gene>
<dbReference type="OrthoDB" id="2514738at2"/>
<evidence type="ECO:0000259" key="1">
    <source>
        <dbReference type="Pfam" id="PF08545"/>
    </source>
</evidence>
<dbReference type="InterPro" id="IPR016039">
    <property type="entry name" value="Thiolase-like"/>
</dbReference>
<proteinExistence type="predicted"/>
<dbReference type="KEGG" id="aab:A4R43_37650"/>
<reference evidence="2 3" key="1">
    <citation type="submission" date="2016-04" db="EMBL/GenBank/DDBJ databases">
        <title>Complete genome sequence and analysis of deep-sea sediment isolate, Amycolatopsis sp. WP1.</title>
        <authorList>
            <person name="Wang H."/>
            <person name="Chen S."/>
            <person name="Wu Q."/>
        </authorList>
    </citation>
    <scope>NUCLEOTIDE SEQUENCE [LARGE SCALE GENOMIC DNA]</scope>
    <source>
        <strain evidence="2 3">WP1</strain>
    </source>
</reference>